<name>H0HMA3_9HYPH</name>
<dbReference type="AlphaFoldDB" id="H0HMA3"/>
<feature type="signal peptide" evidence="2">
    <location>
        <begin position="1"/>
        <end position="26"/>
    </location>
</feature>
<organism evidence="3 4">
    <name type="scientific">Mesorhizobium alhagi CCNWXJ12-2</name>
    <dbReference type="NCBI Taxonomy" id="1107882"/>
    <lineage>
        <taxon>Bacteria</taxon>
        <taxon>Pseudomonadati</taxon>
        <taxon>Pseudomonadota</taxon>
        <taxon>Alphaproteobacteria</taxon>
        <taxon>Hyphomicrobiales</taxon>
        <taxon>Phyllobacteriaceae</taxon>
        <taxon>Allomesorhizobium</taxon>
    </lineage>
</organism>
<proteinExistence type="predicted"/>
<keyword evidence="4" id="KW-1185">Reference proteome</keyword>
<feature type="region of interest" description="Disordered" evidence="1">
    <location>
        <begin position="61"/>
        <end position="127"/>
    </location>
</feature>
<evidence type="ECO:0008006" key="5">
    <source>
        <dbReference type="Google" id="ProtNLM"/>
    </source>
</evidence>
<evidence type="ECO:0000256" key="2">
    <source>
        <dbReference type="SAM" id="SignalP"/>
    </source>
</evidence>
<gene>
    <name evidence="3" type="ORF">MAXJ12_06335</name>
</gene>
<dbReference type="EMBL" id="AHAM01000041">
    <property type="protein sequence ID" value="EHK58117.1"/>
    <property type="molecule type" value="Genomic_DNA"/>
</dbReference>
<evidence type="ECO:0000256" key="1">
    <source>
        <dbReference type="SAM" id="MobiDB-lite"/>
    </source>
</evidence>
<evidence type="ECO:0000313" key="4">
    <source>
        <dbReference type="Proteomes" id="UP000003250"/>
    </source>
</evidence>
<accession>H0HMA3</accession>
<feature type="chain" id="PRO_5003534970" description="Lipoprotein" evidence="2">
    <location>
        <begin position="27"/>
        <end position="142"/>
    </location>
</feature>
<sequence length="142" mass="15247">MPVSFQTKRFETARLAVMLACGAVLATSGCTRTSDGSIELNRLELAQPRIPNLFKLRLPGQRASQPAPVQTAAAQFPRKPPAPQQMARIRPAPAKARPRRVTATVSPKPAASTNPANKAEPSKPLVCRNDSQAAGRIRVVCE</sequence>
<evidence type="ECO:0000313" key="3">
    <source>
        <dbReference type="EMBL" id="EHK58117.1"/>
    </source>
</evidence>
<dbReference type="Proteomes" id="UP000003250">
    <property type="component" value="Unassembled WGS sequence"/>
</dbReference>
<keyword evidence="2" id="KW-0732">Signal</keyword>
<protein>
    <recommendedName>
        <fullName evidence="5">Lipoprotein</fullName>
    </recommendedName>
</protein>
<reference evidence="3 4" key="1">
    <citation type="journal article" date="2012" name="J. Bacteriol.">
        <title>Draft Genome Sequence of Mesorhizobium alhagi CCNWXJ12-2T, a Novel Salt-Resistant Species Isolated from the Desert of Northwestern China.</title>
        <authorList>
            <person name="Zhou M."/>
            <person name="Chen W."/>
            <person name="Chen H."/>
            <person name="Wei G."/>
        </authorList>
    </citation>
    <scope>NUCLEOTIDE SEQUENCE [LARGE SCALE GENOMIC DNA]</scope>
    <source>
        <strain evidence="3 4">CCNWXJ12-2</strain>
    </source>
</reference>